<feature type="chain" id="PRO_5036435694" evidence="2">
    <location>
        <begin position="21"/>
        <end position="349"/>
    </location>
</feature>
<keyword evidence="2" id="KW-0732">Signal</keyword>
<organism evidence="3 4">
    <name type="scientific">Ceratopteris richardii</name>
    <name type="common">Triangle waterfern</name>
    <dbReference type="NCBI Taxonomy" id="49495"/>
    <lineage>
        <taxon>Eukaryota</taxon>
        <taxon>Viridiplantae</taxon>
        <taxon>Streptophyta</taxon>
        <taxon>Embryophyta</taxon>
        <taxon>Tracheophyta</taxon>
        <taxon>Polypodiopsida</taxon>
        <taxon>Polypodiidae</taxon>
        <taxon>Polypodiales</taxon>
        <taxon>Pteridineae</taxon>
        <taxon>Pteridaceae</taxon>
        <taxon>Parkerioideae</taxon>
        <taxon>Ceratopteris</taxon>
    </lineage>
</organism>
<evidence type="ECO:0000313" key="4">
    <source>
        <dbReference type="Proteomes" id="UP000825935"/>
    </source>
</evidence>
<evidence type="ECO:0000313" key="3">
    <source>
        <dbReference type="EMBL" id="KAH7302357.1"/>
    </source>
</evidence>
<reference evidence="3 4" key="1">
    <citation type="submission" date="2021-08" db="EMBL/GenBank/DDBJ databases">
        <title>WGS assembly of Ceratopteris richardii.</title>
        <authorList>
            <person name="Marchant D.B."/>
            <person name="Chen G."/>
            <person name="Jenkins J."/>
            <person name="Shu S."/>
            <person name="Leebens-Mack J."/>
            <person name="Grimwood J."/>
            <person name="Schmutz J."/>
            <person name="Soltis P."/>
            <person name="Soltis D."/>
            <person name="Chen Z.-H."/>
        </authorList>
    </citation>
    <scope>NUCLEOTIDE SEQUENCE [LARGE SCALE GENOMIC DNA]</scope>
    <source>
        <strain evidence="3">Whitten #5841</strain>
        <tissue evidence="3">Leaf</tissue>
    </source>
</reference>
<sequence length="349" mass="38778">MLLTMMLAGSSTLALQGGDGARSSWRNEKLLGFSSRLASRDLFGRIPLCTSTFLFKPLRYPHLHTSSCVSEAMEKSSSVSYEELRTELEALNEEAEQARGRANAARARFMRLTERVENLRMQAITDLKAGKEGSARQLLFEKQKVMQALEKSKQRAELLEELCNKLGEAISRKELQVITSLTSTEVEVDEDKTMLNVRIVSPKGHNLARDLVAGSEKIGEQVTEGLNSDADSSKNLDSECSEVESGAISDARESNNQSFDTGKIMLSSKPETYPEFLFNVDKCLQQVEAQLHEFLNIAAMILPEDVDDGNGNPNRVAVVRDIWQDVHTARQRIKDAIQDEGSGHRIASQ</sequence>
<name>A0A8T2S2Y3_CERRI</name>
<evidence type="ECO:0000256" key="2">
    <source>
        <dbReference type="SAM" id="SignalP"/>
    </source>
</evidence>
<dbReference type="Proteomes" id="UP000825935">
    <property type="component" value="Chromosome 23"/>
</dbReference>
<dbReference type="PANTHER" id="PTHR37174:SF2">
    <property type="entry name" value="FORKHEAD-ASSOCIATED DOMAIN PROTEIN"/>
    <property type="match status" value="1"/>
</dbReference>
<keyword evidence="1" id="KW-0175">Coiled coil</keyword>
<gene>
    <name evidence="3" type="ORF">KP509_23G068900</name>
</gene>
<dbReference type="EMBL" id="CM035428">
    <property type="protein sequence ID" value="KAH7302357.1"/>
    <property type="molecule type" value="Genomic_DNA"/>
</dbReference>
<evidence type="ECO:0000256" key="1">
    <source>
        <dbReference type="SAM" id="Coils"/>
    </source>
</evidence>
<accession>A0A8T2S2Y3</accession>
<feature type="coiled-coil region" evidence="1">
    <location>
        <begin position="74"/>
        <end position="169"/>
    </location>
</feature>
<dbReference type="PANTHER" id="PTHR37174">
    <property type="entry name" value="FORKHEAD-ASSOCIATED DOMAIN PROTEIN"/>
    <property type="match status" value="1"/>
</dbReference>
<feature type="signal peptide" evidence="2">
    <location>
        <begin position="1"/>
        <end position="20"/>
    </location>
</feature>
<protein>
    <submittedName>
        <fullName evidence="3">Uncharacterized protein</fullName>
    </submittedName>
</protein>
<proteinExistence type="predicted"/>
<comment type="caution">
    <text evidence="3">The sequence shown here is derived from an EMBL/GenBank/DDBJ whole genome shotgun (WGS) entry which is preliminary data.</text>
</comment>
<dbReference type="EMBL" id="CM035428">
    <property type="protein sequence ID" value="KAH7302360.1"/>
    <property type="molecule type" value="Genomic_DNA"/>
</dbReference>
<keyword evidence="4" id="KW-1185">Reference proteome</keyword>
<dbReference type="OrthoDB" id="772275at2759"/>
<dbReference type="AlphaFoldDB" id="A0A8T2S2Y3"/>